<reference evidence="7 8" key="1">
    <citation type="submission" date="2023-10" db="EMBL/GenBank/DDBJ databases">
        <title>Development of a sustainable strategy for remediation of hydrocarbon-contaminated territories based on the waste exchange concept.</title>
        <authorList>
            <person name="Krivoruchko A."/>
        </authorList>
    </citation>
    <scope>NUCLEOTIDE SEQUENCE [LARGE SCALE GENOMIC DNA]</scope>
    <source>
        <strain evidence="7 8">IEGM 60</strain>
    </source>
</reference>
<dbReference type="Proteomes" id="UP001185737">
    <property type="component" value="Unassembled WGS sequence"/>
</dbReference>
<feature type="transmembrane region" description="Helical" evidence="5">
    <location>
        <begin position="138"/>
        <end position="164"/>
    </location>
</feature>
<comment type="caution">
    <text evidence="7">The sequence shown here is derived from an EMBL/GenBank/DDBJ whole genome shotgun (WGS) entry which is preliminary data.</text>
</comment>
<feature type="transmembrane region" description="Helical" evidence="5">
    <location>
        <begin position="106"/>
        <end position="126"/>
    </location>
</feature>
<keyword evidence="4 5" id="KW-0472">Membrane</keyword>
<feature type="transmembrane region" description="Helical" evidence="5">
    <location>
        <begin position="296"/>
        <end position="319"/>
    </location>
</feature>
<feature type="transmembrane region" description="Helical" evidence="5">
    <location>
        <begin position="359"/>
        <end position="377"/>
    </location>
</feature>
<dbReference type="InterPro" id="IPR036259">
    <property type="entry name" value="MFS_trans_sf"/>
</dbReference>
<evidence type="ECO:0000256" key="3">
    <source>
        <dbReference type="ARBA" id="ARBA00022989"/>
    </source>
</evidence>
<evidence type="ECO:0000256" key="2">
    <source>
        <dbReference type="ARBA" id="ARBA00022692"/>
    </source>
</evidence>
<evidence type="ECO:0000256" key="4">
    <source>
        <dbReference type="ARBA" id="ARBA00023136"/>
    </source>
</evidence>
<feature type="transmembrane region" description="Helical" evidence="5">
    <location>
        <begin position="50"/>
        <end position="69"/>
    </location>
</feature>
<feature type="transmembrane region" description="Helical" evidence="5">
    <location>
        <begin position="325"/>
        <end position="347"/>
    </location>
</feature>
<dbReference type="PROSITE" id="PS50850">
    <property type="entry name" value="MFS"/>
    <property type="match status" value="1"/>
</dbReference>
<keyword evidence="2 5" id="KW-0812">Transmembrane</keyword>
<keyword evidence="8" id="KW-1185">Reference proteome</keyword>
<dbReference type="InterPro" id="IPR011701">
    <property type="entry name" value="MFS"/>
</dbReference>
<gene>
    <name evidence="7" type="ORF">R3Q59_37020</name>
</gene>
<proteinExistence type="predicted"/>
<feature type="transmembrane region" description="Helical" evidence="5">
    <location>
        <begin position="267"/>
        <end position="289"/>
    </location>
</feature>
<dbReference type="PANTHER" id="PTHR11360">
    <property type="entry name" value="MONOCARBOXYLATE TRANSPORTER"/>
    <property type="match status" value="1"/>
</dbReference>
<dbReference type="Gene3D" id="1.20.1250.20">
    <property type="entry name" value="MFS general substrate transporter like domains"/>
    <property type="match status" value="1"/>
</dbReference>
<feature type="transmembrane region" description="Helical" evidence="5">
    <location>
        <begin position="235"/>
        <end position="255"/>
    </location>
</feature>
<feature type="transmembrane region" description="Helical" evidence="5">
    <location>
        <begin position="170"/>
        <end position="190"/>
    </location>
</feature>
<feature type="transmembrane region" description="Helical" evidence="5">
    <location>
        <begin position="12"/>
        <end position="38"/>
    </location>
</feature>
<dbReference type="PANTHER" id="PTHR11360:SF290">
    <property type="entry name" value="MONOCARBOXYLATE MFS PERMEASE"/>
    <property type="match status" value="1"/>
</dbReference>
<dbReference type="InterPro" id="IPR020846">
    <property type="entry name" value="MFS_dom"/>
</dbReference>
<keyword evidence="3 5" id="KW-1133">Transmembrane helix</keyword>
<dbReference type="SUPFAM" id="SSF103473">
    <property type="entry name" value="MFS general substrate transporter"/>
    <property type="match status" value="1"/>
</dbReference>
<organism evidence="7 8">
    <name type="scientific">Rhodococcus jostii</name>
    <dbReference type="NCBI Taxonomy" id="132919"/>
    <lineage>
        <taxon>Bacteria</taxon>
        <taxon>Bacillati</taxon>
        <taxon>Actinomycetota</taxon>
        <taxon>Actinomycetes</taxon>
        <taxon>Mycobacteriales</taxon>
        <taxon>Nocardiaceae</taxon>
        <taxon>Rhodococcus</taxon>
    </lineage>
</organism>
<accession>A0ABU4CS73</accession>
<dbReference type="Pfam" id="PF07690">
    <property type="entry name" value="MFS_1"/>
    <property type="match status" value="1"/>
</dbReference>
<name>A0ABU4CS73_RHOJO</name>
<feature type="transmembrane region" description="Helical" evidence="5">
    <location>
        <begin position="383"/>
        <end position="404"/>
    </location>
</feature>
<dbReference type="EMBL" id="JAWLKA010000032">
    <property type="protein sequence ID" value="MDV6286088.1"/>
    <property type="molecule type" value="Genomic_DNA"/>
</dbReference>
<feature type="transmembrane region" description="Helical" evidence="5">
    <location>
        <begin position="81"/>
        <end position="100"/>
    </location>
</feature>
<comment type="subcellular location">
    <subcellularLocation>
        <location evidence="1">Cell membrane</location>
        <topology evidence="1">Multi-pass membrane protein</topology>
    </subcellularLocation>
</comment>
<sequence length="425" mass="43984">MVSNEEIRRGWPTIVIAAFGSAVGISGLLLYTIGLFTADLEHAIGLSKTSYGLGLLLVSAGVAAGTVCTGRAIDRFGARRVIVFGQLSFASGYLALATIVDTVPVFLAVMFALGFLASASGPVGFTRTVSLWFVKSRGFALGLAMTGIGVAAAVVPLVVNGVIVEYGWRAGFLVLAVIAASGIAPVLAFLKEPSATATPGEGDDLAERTELDVPAPVRARSTFAAIRRDRCFWRLLITFFVMSSAFTGLLTHFVPMLRSMDVEPSQAATLASLIGFAVIGSRVMVGFLLDHVRPGLVAAGVCALSAAGTCFLIVGGVAFAPLAAIALGLAIGGEIDMLGFFTARYFALAGYARAYSWMYTGFVIAAGISPLLIGMLFDALGTYSAALILCAALAAMCACAFATLPTPTPRTSPASLIPQPAETEL</sequence>
<dbReference type="RefSeq" id="WP_317571316.1">
    <property type="nucleotide sequence ID" value="NZ_JAWLKA010000032.1"/>
</dbReference>
<evidence type="ECO:0000256" key="1">
    <source>
        <dbReference type="ARBA" id="ARBA00004651"/>
    </source>
</evidence>
<protein>
    <submittedName>
        <fullName evidence="7">MFS transporter</fullName>
    </submittedName>
</protein>
<evidence type="ECO:0000313" key="7">
    <source>
        <dbReference type="EMBL" id="MDV6286088.1"/>
    </source>
</evidence>
<evidence type="ECO:0000259" key="6">
    <source>
        <dbReference type="PROSITE" id="PS50850"/>
    </source>
</evidence>
<dbReference type="InterPro" id="IPR050327">
    <property type="entry name" value="Proton-linked_MCT"/>
</dbReference>
<evidence type="ECO:0000313" key="8">
    <source>
        <dbReference type="Proteomes" id="UP001185737"/>
    </source>
</evidence>
<evidence type="ECO:0000256" key="5">
    <source>
        <dbReference type="SAM" id="Phobius"/>
    </source>
</evidence>
<feature type="domain" description="Major facilitator superfamily (MFS) profile" evidence="6">
    <location>
        <begin position="13"/>
        <end position="409"/>
    </location>
</feature>